<evidence type="ECO:0000256" key="7">
    <source>
        <dbReference type="ARBA" id="ARBA00023237"/>
    </source>
</evidence>
<keyword evidence="6" id="KW-0472">Membrane</keyword>
<evidence type="ECO:0000256" key="2">
    <source>
        <dbReference type="ARBA" id="ARBA00008163"/>
    </source>
</evidence>
<dbReference type="PANTHER" id="PTHR35093">
    <property type="entry name" value="OUTER MEMBRANE PROTEIN NMB0088-RELATED"/>
    <property type="match status" value="1"/>
</dbReference>
<gene>
    <name evidence="9" type="ORF">AABB31_22910</name>
</gene>
<proteinExistence type="inferred from homology"/>
<evidence type="ECO:0000256" key="4">
    <source>
        <dbReference type="ARBA" id="ARBA00022692"/>
    </source>
</evidence>
<keyword evidence="3" id="KW-1134">Transmembrane beta strand</keyword>
<dbReference type="InterPro" id="IPR005017">
    <property type="entry name" value="OMPP1/FadL/TodX"/>
</dbReference>
<dbReference type="Proteomes" id="UP001470809">
    <property type="component" value="Chromosome"/>
</dbReference>
<dbReference type="PANTHER" id="PTHR35093:SF8">
    <property type="entry name" value="OUTER MEMBRANE PROTEIN NMB0088-RELATED"/>
    <property type="match status" value="1"/>
</dbReference>
<keyword evidence="5 8" id="KW-0732">Signal</keyword>
<accession>A0ABZ3JC90</accession>
<evidence type="ECO:0000256" key="8">
    <source>
        <dbReference type="SAM" id="SignalP"/>
    </source>
</evidence>
<feature type="chain" id="PRO_5045113501" evidence="8">
    <location>
        <begin position="21"/>
        <end position="367"/>
    </location>
</feature>
<keyword evidence="4" id="KW-0812">Transmembrane</keyword>
<reference evidence="9 10" key="2">
    <citation type="submission" date="2024-08" db="EMBL/GenBank/DDBJ databases">
        <title>Phylogenomic analyses of a clade within the roseobacter group suggest taxonomic reassignments of species of the genera Aestuariivita, Citreicella, Loktanella, Nautella, Pelagibaca, Ruegeria, Thalassobius, Thiobacimonas and Tropicibacter, and the proposal o.</title>
        <authorList>
            <person name="Jeon C.O."/>
        </authorList>
    </citation>
    <scope>NUCLEOTIDE SEQUENCE [LARGE SCALE GENOMIC DNA]</scope>
    <source>
        <strain evidence="9 10">SS1-5</strain>
    </source>
</reference>
<keyword evidence="10" id="KW-1185">Reference proteome</keyword>
<dbReference type="SUPFAM" id="SSF56935">
    <property type="entry name" value="Porins"/>
    <property type="match status" value="1"/>
</dbReference>
<evidence type="ECO:0000313" key="9">
    <source>
        <dbReference type="EMBL" id="XFU26628.1"/>
    </source>
</evidence>
<evidence type="ECO:0000256" key="3">
    <source>
        <dbReference type="ARBA" id="ARBA00022452"/>
    </source>
</evidence>
<evidence type="ECO:0000256" key="1">
    <source>
        <dbReference type="ARBA" id="ARBA00004571"/>
    </source>
</evidence>
<protein>
    <submittedName>
        <fullName evidence="9">OmpP1/FadL family transporter</fullName>
    </submittedName>
</protein>
<evidence type="ECO:0000256" key="5">
    <source>
        <dbReference type="ARBA" id="ARBA00022729"/>
    </source>
</evidence>
<dbReference type="RefSeq" id="WP_373635431.1">
    <property type="nucleotide sequence ID" value="NZ_CP151767.2"/>
</dbReference>
<dbReference type="Pfam" id="PF03349">
    <property type="entry name" value="Toluene_X"/>
    <property type="match status" value="1"/>
</dbReference>
<dbReference type="EMBL" id="CP151767">
    <property type="protein sequence ID" value="XFU26628.1"/>
    <property type="molecule type" value="Genomic_DNA"/>
</dbReference>
<sequence length="367" mass="38187">MKNVMTAGAALLLTTSIASAGGIDRTGNPYSVLFEDGNYAQLSFSSVMPEVSGDYPATFGGGSTDNMAESYLSFGAAVKYAVTSDLDVALFITQPYGADASYEAGAYTGLAAEWNSTQLSVLGKFKAAEGVSLYGGLSIVQSDAEITIPAALASAAAGAPTPEYTAQASSDVQVGYVVGAAYERPEIALRVALTYESGVTHEFDTEEAVGGATQLESETEIQLPQAVTLDFQSGIAEDTLLFGSIRWAEWSVWEVRPAFYEGATGDRVTGIDDDVVTYRAGLGRRINDDLSVFGRITFEDGTGGVASRLAPTDGTTSFGVGGSYTMNDVEFTGGVEYALLGDATDSAGVEFTDNSAIAVGLTVGYNF</sequence>
<name>A0ABZ3JC90_9RHOB</name>
<organism evidence="9 10">
    <name type="scientific">Yoonia rhodophyticola</name>
    <dbReference type="NCBI Taxonomy" id="3137370"/>
    <lineage>
        <taxon>Bacteria</taxon>
        <taxon>Pseudomonadati</taxon>
        <taxon>Pseudomonadota</taxon>
        <taxon>Alphaproteobacteria</taxon>
        <taxon>Rhodobacterales</taxon>
        <taxon>Paracoccaceae</taxon>
        <taxon>Yoonia</taxon>
    </lineage>
</organism>
<evidence type="ECO:0000313" key="10">
    <source>
        <dbReference type="Proteomes" id="UP001470809"/>
    </source>
</evidence>
<evidence type="ECO:0000256" key="6">
    <source>
        <dbReference type="ARBA" id="ARBA00023136"/>
    </source>
</evidence>
<keyword evidence="7" id="KW-0998">Cell outer membrane</keyword>
<comment type="similarity">
    <text evidence="2">Belongs to the OmpP1/FadL family.</text>
</comment>
<comment type="subcellular location">
    <subcellularLocation>
        <location evidence="1">Cell outer membrane</location>
        <topology evidence="1">Multi-pass membrane protein</topology>
    </subcellularLocation>
</comment>
<feature type="signal peptide" evidence="8">
    <location>
        <begin position="1"/>
        <end position="20"/>
    </location>
</feature>
<dbReference type="Gene3D" id="2.40.160.60">
    <property type="entry name" value="Outer membrane protein transport protein (OMPP1/FadL/TodX)"/>
    <property type="match status" value="1"/>
</dbReference>
<reference evidence="10" key="1">
    <citation type="submission" date="2024-04" db="EMBL/GenBank/DDBJ databases">
        <title>Phylogenomic analyses of a clade within the roseobacter group suggest taxonomic reassignments of species of the genera Aestuariivita, Citreicella, Loktanella, Nautella, Pelagibaca, Ruegeria, Thalassobius, Thiobacimonas and Tropicibacter, and the proposal o.</title>
        <authorList>
            <person name="Jeon C.O."/>
        </authorList>
    </citation>
    <scope>NUCLEOTIDE SEQUENCE [LARGE SCALE GENOMIC DNA]</scope>
    <source>
        <strain evidence="10">SS1-5</strain>
    </source>
</reference>